<dbReference type="InterPro" id="IPR013780">
    <property type="entry name" value="Glyco_hydro_b"/>
</dbReference>
<dbReference type="InterPro" id="IPR033403">
    <property type="entry name" value="DUF5110"/>
</dbReference>
<dbReference type="PANTHER" id="PTHR22762:SF144">
    <property type="entry name" value="ALPHA-XYLOSIDASE"/>
    <property type="match status" value="1"/>
</dbReference>
<dbReference type="AlphaFoldDB" id="A0A4R8DHM4"/>
<dbReference type="CDD" id="cd14752">
    <property type="entry name" value="GH31_N"/>
    <property type="match status" value="1"/>
</dbReference>
<dbReference type="Pfam" id="PF21365">
    <property type="entry name" value="Glyco_hydro_31_3rd"/>
    <property type="match status" value="1"/>
</dbReference>
<dbReference type="GO" id="GO:0005975">
    <property type="term" value="P:carbohydrate metabolic process"/>
    <property type="evidence" value="ECO:0007669"/>
    <property type="project" value="InterPro"/>
</dbReference>
<organism evidence="6 7">
    <name type="scientific">Dinghuibacter silviterrae</name>
    <dbReference type="NCBI Taxonomy" id="1539049"/>
    <lineage>
        <taxon>Bacteria</taxon>
        <taxon>Pseudomonadati</taxon>
        <taxon>Bacteroidota</taxon>
        <taxon>Chitinophagia</taxon>
        <taxon>Chitinophagales</taxon>
        <taxon>Chitinophagaceae</taxon>
        <taxon>Dinghuibacter</taxon>
    </lineage>
</organism>
<dbReference type="SUPFAM" id="SSF51011">
    <property type="entry name" value="Glycosyl hydrolase domain"/>
    <property type="match status" value="1"/>
</dbReference>
<dbReference type="InterPro" id="IPR011013">
    <property type="entry name" value="Gal_mutarotase_sf_dom"/>
</dbReference>
<dbReference type="PANTHER" id="PTHR22762">
    <property type="entry name" value="ALPHA-GLUCOSIDASE"/>
    <property type="match status" value="1"/>
</dbReference>
<gene>
    <name evidence="6" type="ORF">EDB95_4794</name>
</gene>
<keyword evidence="2 6" id="KW-0378">Hydrolase</keyword>
<comment type="similarity">
    <text evidence="1 2">Belongs to the glycosyl hydrolase 31 family.</text>
</comment>
<dbReference type="InterPro" id="IPR000322">
    <property type="entry name" value="Glyco_hydro_31_TIM"/>
</dbReference>
<dbReference type="Gene3D" id="3.20.20.80">
    <property type="entry name" value="Glycosidases"/>
    <property type="match status" value="1"/>
</dbReference>
<dbReference type="Proteomes" id="UP000294498">
    <property type="component" value="Unassembled WGS sequence"/>
</dbReference>
<evidence type="ECO:0000313" key="6">
    <source>
        <dbReference type="EMBL" id="TDW96958.1"/>
    </source>
</evidence>
<sequence>MILCALACSGATAQTIKKVAPGVWSITYGTPETFTPSMFKKAPVESNQSAPEQPPVDIQDIRFKTTSRGCVLELPMDDAEKIYGFGLQVNTFQQRGLRREMHASSNIVGNVGFSHAPVPFYVSTNGYGVLINSSRYVTFYCGTMQKAVDLKDNTARELGFTTKDLYSPHNRYSDRMIVEVPSEKGVEVLLFAGPGMDGAVRRYNLYAGGGCLPPLWGLGMKYRGKGDFTDERAVNLAGYFRENNIPCTTYGLEPGWQSRAYSCSFVWNQQRFPEPAKFINKMDSLHYHLNLWEHAYTNPVSPLFKPLKGKAGDYMVWGGLVPDFADPKARAIFGAYHDTAFVQKGIAAFKLDECDAADYKDAAAQWSFPELSLFPSGIDGEKMHELFGLLYQKAILRIFQNQRTWLDVRSSGAFASPYPSVLYSDMYNNADYVRMILNAGFSGLLWSPEIRDTRSEADLIRRTQTGVLSAQLCFNSWYLSNPPWFQIDRAKNDNGEFLPDRKELENRIRSLSELRMRLVPYLYTAFSAYHFDGEPPFRALVMDYPSDDTARTVDDEYLIGPSLLAAPFLDGSSHRNVYFPAGNWYDFNTNRKYAGGRSYELDMTLDQVPLFVREGSILPLADPVPFIDAQTGFKITCRVYGGQPAAGSLYEDDGETYGYEKGKYNHVVLKWDGNAGHVTRSGNFQGSLYEVKNWEKIQ</sequence>
<dbReference type="Pfam" id="PF17137">
    <property type="entry name" value="DUF5110"/>
    <property type="match status" value="1"/>
</dbReference>
<feature type="domain" description="Glycosyl hydrolase family 31 C-terminal" evidence="5">
    <location>
        <begin position="533"/>
        <end position="618"/>
    </location>
</feature>
<evidence type="ECO:0000259" key="5">
    <source>
        <dbReference type="Pfam" id="PF21365"/>
    </source>
</evidence>
<evidence type="ECO:0000259" key="3">
    <source>
        <dbReference type="Pfam" id="PF01055"/>
    </source>
</evidence>
<keyword evidence="7" id="KW-1185">Reference proteome</keyword>
<dbReference type="GO" id="GO:0004553">
    <property type="term" value="F:hydrolase activity, hydrolyzing O-glycosyl compounds"/>
    <property type="evidence" value="ECO:0007669"/>
    <property type="project" value="InterPro"/>
</dbReference>
<name>A0A4R8DHM4_9BACT</name>
<dbReference type="Gene3D" id="2.60.40.1180">
    <property type="entry name" value="Golgi alpha-mannosidase II"/>
    <property type="match status" value="2"/>
</dbReference>
<dbReference type="SUPFAM" id="SSF74650">
    <property type="entry name" value="Galactose mutarotase-like"/>
    <property type="match status" value="1"/>
</dbReference>
<evidence type="ECO:0000259" key="4">
    <source>
        <dbReference type="Pfam" id="PF17137"/>
    </source>
</evidence>
<dbReference type="SUPFAM" id="SSF51445">
    <property type="entry name" value="(Trans)glycosidases"/>
    <property type="match status" value="1"/>
</dbReference>
<accession>A0A4R8DHM4</accession>
<dbReference type="Gene3D" id="2.60.40.1760">
    <property type="entry name" value="glycosyl hydrolase (family 31)"/>
    <property type="match status" value="1"/>
</dbReference>
<comment type="caution">
    <text evidence="6">The sequence shown here is derived from an EMBL/GenBank/DDBJ whole genome shotgun (WGS) entry which is preliminary data.</text>
</comment>
<feature type="domain" description="DUF5110" evidence="4">
    <location>
        <begin position="635"/>
        <end position="686"/>
    </location>
</feature>
<protein>
    <submittedName>
        <fullName evidence="6">Alpha-D-xyloside xylohydrolase</fullName>
    </submittedName>
</protein>
<dbReference type="InterPro" id="IPR017853">
    <property type="entry name" value="GH"/>
</dbReference>
<dbReference type="EMBL" id="SODV01000002">
    <property type="protein sequence ID" value="TDW96958.1"/>
    <property type="molecule type" value="Genomic_DNA"/>
</dbReference>
<proteinExistence type="inferred from homology"/>
<reference evidence="6 7" key="1">
    <citation type="submission" date="2019-03" db="EMBL/GenBank/DDBJ databases">
        <title>Genomic Encyclopedia of Type Strains, Phase IV (KMG-IV): sequencing the most valuable type-strain genomes for metagenomic binning, comparative biology and taxonomic classification.</title>
        <authorList>
            <person name="Goeker M."/>
        </authorList>
    </citation>
    <scope>NUCLEOTIDE SEQUENCE [LARGE SCALE GENOMIC DNA]</scope>
    <source>
        <strain evidence="6 7">DSM 100059</strain>
    </source>
</reference>
<keyword evidence="2" id="KW-0326">Glycosidase</keyword>
<feature type="domain" description="Glycoside hydrolase family 31 TIM barrel" evidence="3">
    <location>
        <begin position="212"/>
        <end position="525"/>
    </location>
</feature>
<dbReference type="Pfam" id="PF01055">
    <property type="entry name" value="Glyco_hydro_31_2nd"/>
    <property type="match status" value="1"/>
</dbReference>
<evidence type="ECO:0000256" key="2">
    <source>
        <dbReference type="RuleBase" id="RU361185"/>
    </source>
</evidence>
<dbReference type="InterPro" id="IPR048395">
    <property type="entry name" value="Glyco_hydro_31_C"/>
</dbReference>
<evidence type="ECO:0000256" key="1">
    <source>
        <dbReference type="ARBA" id="ARBA00007806"/>
    </source>
</evidence>
<dbReference type="GO" id="GO:0030246">
    <property type="term" value="F:carbohydrate binding"/>
    <property type="evidence" value="ECO:0007669"/>
    <property type="project" value="InterPro"/>
</dbReference>
<evidence type="ECO:0000313" key="7">
    <source>
        <dbReference type="Proteomes" id="UP000294498"/>
    </source>
</evidence>